<comment type="caution">
    <text evidence="1">The sequence shown here is derived from an EMBL/GenBank/DDBJ whole genome shotgun (WGS) entry which is preliminary data.</text>
</comment>
<proteinExistence type="predicted"/>
<dbReference type="RefSeq" id="WP_161814714.1">
    <property type="nucleotide sequence ID" value="NZ_BLJN01000005.1"/>
</dbReference>
<sequence>MRRATLGRLVQHLRIWVLGFAVLLYVAPAAAVSVTALTYDTGKDQLVLTIAYRGTNPDHEFKVQWDACKKLDDERMQILGLLVDNQPDDLARQEFTKPMRIDLRDFSCRPAKVTIRTSAGFFTSVDIPAAKTRGSSPALSSEPRNAP</sequence>
<evidence type="ECO:0000313" key="2">
    <source>
        <dbReference type="Proteomes" id="UP000445000"/>
    </source>
</evidence>
<organism evidence="1 2">
    <name type="scientific">Steroidobacter agaridevorans</name>
    <dbReference type="NCBI Taxonomy" id="2695856"/>
    <lineage>
        <taxon>Bacteria</taxon>
        <taxon>Pseudomonadati</taxon>
        <taxon>Pseudomonadota</taxon>
        <taxon>Gammaproteobacteria</taxon>
        <taxon>Steroidobacterales</taxon>
        <taxon>Steroidobacteraceae</taxon>
        <taxon>Steroidobacter</taxon>
    </lineage>
</organism>
<keyword evidence="2" id="KW-1185">Reference proteome</keyword>
<reference evidence="2" key="1">
    <citation type="submission" date="2020-01" db="EMBL/GenBank/DDBJ databases">
        <title>'Steroidobacter agaridevorans' sp. nov., agar-degrading bacteria isolated from rhizosphere soils.</title>
        <authorList>
            <person name="Ikenaga M."/>
            <person name="Kataoka M."/>
            <person name="Murouchi A."/>
            <person name="Katsuragi S."/>
            <person name="Sakai M."/>
        </authorList>
    </citation>
    <scope>NUCLEOTIDE SEQUENCE [LARGE SCALE GENOMIC DNA]</scope>
    <source>
        <strain evidence="2">YU21-B</strain>
    </source>
</reference>
<dbReference type="EMBL" id="BLJN01000005">
    <property type="protein sequence ID" value="GFE83108.1"/>
    <property type="molecule type" value="Genomic_DNA"/>
</dbReference>
<accession>A0A829YJY5</accession>
<evidence type="ECO:0000313" key="1">
    <source>
        <dbReference type="EMBL" id="GFE83108.1"/>
    </source>
</evidence>
<protein>
    <submittedName>
        <fullName evidence="1">Uncharacterized protein</fullName>
    </submittedName>
</protein>
<dbReference type="Proteomes" id="UP000445000">
    <property type="component" value="Unassembled WGS sequence"/>
</dbReference>
<dbReference type="AlphaFoldDB" id="A0A829YJY5"/>
<name>A0A829YJY5_9GAMM</name>
<gene>
    <name evidence="1" type="ORF">GCM10011487_51080</name>
</gene>